<feature type="compositionally biased region" description="Basic and acidic residues" evidence="1">
    <location>
        <begin position="113"/>
        <end position="124"/>
    </location>
</feature>
<name>A0A8X6MVM3_NEPPI</name>
<sequence>MGVHRGKRRNGKGKRGQKRKDKKKSDDHLSKKEHNRIKSTGNTRSGDASVIGLRANGGGGHSNGPRKRMEPGVETKNGPRGLTGKGNLGETRGRSTGERSTEPEMVNGKRLQRREDKKKLDGHQSKKNTIR</sequence>
<proteinExistence type="predicted"/>
<evidence type="ECO:0000313" key="2">
    <source>
        <dbReference type="EMBL" id="GFS80431.1"/>
    </source>
</evidence>
<feature type="compositionally biased region" description="Basic and acidic residues" evidence="1">
    <location>
        <begin position="91"/>
        <end position="102"/>
    </location>
</feature>
<evidence type="ECO:0000313" key="3">
    <source>
        <dbReference type="Proteomes" id="UP000887013"/>
    </source>
</evidence>
<gene>
    <name evidence="2" type="ORF">NPIL_9351</name>
</gene>
<feature type="compositionally biased region" description="Basic residues" evidence="1">
    <location>
        <begin position="1"/>
        <end position="22"/>
    </location>
</feature>
<reference evidence="2" key="1">
    <citation type="submission" date="2020-08" db="EMBL/GenBank/DDBJ databases">
        <title>Multicomponent nature underlies the extraordinary mechanical properties of spider dragline silk.</title>
        <authorList>
            <person name="Kono N."/>
            <person name="Nakamura H."/>
            <person name="Mori M."/>
            <person name="Yoshida Y."/>
            <person name="Ohtoshi R."/>
            <person name="Malay A.D."/>
            <person name="Moran D.A.P."/>
            <person name="Tomita M."/>
            <person name="Numata K."/>
            <person name="Arakawa K."/>
        </authorList>
    </citation>
    <scope>NUCLEOTIDE SEQUENCE</scope>
</reference>
<keyword evidence="3" id="KW-1185">Reference proteome</keyword>
<dbReference type="AlphaFoldDB" id="A0A8X6MVM3"/>
<protein>
    <submittedName>
        <fullName evidence="2">Uncharacterized protein</fullName>
    </submittedName>
</protein>
<dbReference type="EMBL" id="BMAW01097563">
    <property type="protein sequence ID" value="GFS80431.1"/>
    <property type="molecule type" value="Genomic_DNA"/>
</dbReference>
<organism evidence="2 3">
    <name type="scientific">Nephila pilipes</name>
    <name type="common">Giant wood spider</name>
    <name type="synonym">Nephila maculata</name>
    <dbReference type="NCBI Taxonomy" id="299642"/>
    <lineage>
        <taxon>Eukaryota</taxon>
        <taxon>Metazoa</taxon>
        <taxon>Ecdysozoa</taxon>
        <taxon>Arthropoda</taxon>
        <taxon>Chelicerata</taxon>
        <taxon>Arachnida</taxon>
        <taxon>Araneae</taxon>
        <taxon>Araneomorphae</taxon>
        <taxon>Entelegynae</taxon>
        <taxon>Araneoidea</taxon>
        <taxon>Nephilidae</taxon>
        <taxon>Nephila</taxon>
    </lineage>
</organism>
<dbReference type="Proteomes" id="UP000887013">
    <property type="component" value="Unassembled WGS sequence"/>
</dbReference>
<evidence type="ECO:0000256" key="1">
    <source>
        <dbReference type="SAM" id="MobiDB-lite"/>
    </source>
</evidence>
<feature type="region of interest" description="Disordered" evidence="1">
    <location>
        <begin position="1"/>
        <end position="131"/>
    </location>
</feature>
<comment type="caution">
    <text evidence="2">The sequence shown here is derived from an EMBL/GenBank/DDBJ whole genome shotgun (WGS) entry which is preliminary data.</text>
</comment>
<feature type="compositionally biased region" description="Basic and acidic residues" evidence="1">
    <location>
        <begin position="23"/>
        <end position="32"/>
    </location>
</feature>
<accession>A0A8X6MVM3</accession>